<proteinExistence type="predicted"/>
<dbReference type="NCBIfam" id="NF009588">
    <property type="entry name" value="PRK13029.1"/>
    <property type="match status" value="1"/>
</dbReference>
<dbReference type="GO" id="GO:0016903">
    <property type="term" value="F:oxidoreductase activity, acting on the aldehyde or oxo group of donors"/>
    <property type="evidence" value="ECO:0007669"/>
    <property type="project" value="InterPro"/>
</dbReference>
<reference evidence="4 5" key="1">
    <citation type="submission" date="2018-11" db="EMBL/GenBank/DDBJ databases">
        <authorList>
            <person name="Li F."/>
        </authorList>
    </citation>
    <scope>NUCLEOTIDE SEQUENCE [LARGE SCALE GENOMIC DNA]</scope>
    <source>
        <strain evidence="4 5">Gsoil 097</strain>
    </source>
</reference>
<dbReference type="Proteomes" id="UP000267128">
    <property type="component" value="Unassembled WGS sequence"/>
</dbReference>
<dbReference type="InterPro" id="IPR009014">
    <property type="entry name" value="Transketo_C/PFOR_II"/>
</dbReference>
<dbReference type="PANTHER" id="PTHR48084:SF3">
    <property type="entry name" value="SUBUNIT OF PYRUVATE:FLAVODOXIN OXIDOREDUCTASE"/>
    <property type="match status" value="1"/>
</dbReference>
<dbReference type="InterPro" id="IPR002880">
    <property type="entry name" value="Pyrv_Fd/Flavodoxin_OxRdtase_N"/>
</dbReference>
<dbReference type="CDD" id="cd07034">
    <property type="entry name" value="TPP_PYR_PFOR_IOR-alpha_like"/>
    <property type="match status" value="1"/>
</dbReference>
<dbReference type="Pfam" id="PF01558">
    <property type="entry name" value="POR"/>
    <property type="match status" value="1"/>
</dbReference>
<dbReference type="SUPFAM" id="SSF52922">
    <property type="entry name" value="TK C-terminal domain-like"/>
    <property type="match status" value="1"/>
</dbReference>
<keyword evidence="4" id="KW-0670">Pyruvate</keyword>
<dbReference type="InterPro" id="IPR002869">
    <property type="entry name" value="Pyrv_flavodox_OxRed_cen"/>
</dbReference>
<protein>
    <submittedName>
        <fullName evidence="4">Indolepyruvate ferredoxin oxidoreductase family protein</fullName>
    </submittedName>
</protein>
<sequence>MTQAPVDTAARPLVERYTVERGTVYLSGMQALVRLPLDLRRHDLAAGRDTACFISGYEGSPLAGYDLELGRQQALLDEYGVVFMPGLNEELAANAVQGSQLAGAQPTAKQDGVIGIWYGKAPGLDRASDAIRHANLGGAHPEGGALVLVGDDSTAKSSTVPSSSEIAMAELGLPVLSPADPQDILFLGVHGLAMSRFSGLYVGLKIATNVADGSATTEVAPDLVTPVIPDNKVAGFPYVHEVSAQFLQPTLSELENSLATKRLVLAARYAVANGLNRTYGATGEARVGIVTAGASYLDVRQALARLGLSEEELEARGIRLLRLGVVFPLDAEEIIAFADGLDEIVVVEEKRSFVESGIKDILYGRPDAPAVSGKTTMNRLPLLRSDADLDPEQITDALRRRLSEHVALPAPAEAGTARPRPTTIALPLLARTPYFCSGCPHNRSTRAPDGSLVGAGIGCSGMAALMPSDRVGEVIGLSQMGGEGGPWIGMSPFVEAPHLLQNMGDGTFHHSGSLAIRAALAGQVNITYKILYNSAVAMTGGQDAVGAMTVPEIVSELLAEGVARIVITTEEPHRYRKIRLPGGVEVRHRDRLIETQQELAKVPGVTVLIHDQECATELRRKRKRKLVVEPVERAFINERVCEGCGDCGSKSNCLSVQPVGTEYGRKTAIHQASCNKDYSCLDGDCPSFLTVVPAASGNRATPRSTVADLDDGMLPDPELVVPADQFGLRITGIGGTGVVTVSQIIATAASNSGRYVRTLDQTGLAQKGGAVVSDVKISTRPVARSNKIARGEADLYLGCDVLVAATDTYLSVASPERTVAVVSTAEVPTGAMVTDTAVAFPEPAETAGRIQARVRDEASRYIDARQLTKDLFDDDQFANVFLVGVAFQAGALPLEAARIEEAISLNGVQVPRNVQAFRRGRQFAADPAALLADLAALTASDDAPAEPSAEAVRIAGSVQAAADGALAALVVRRVDDLIAYQNVRYAERYAALVERARAAEESAVPGSEEFALATAQHLHKLMAYKDEYEVARLSVDPALRHALEAQFGPGYKASYRLHPPVLRALGMKKKLTLGPWFRIVFTVLYALRGLRGTPFDVFGLARVRRAERALVTEYDALIAELAGAITAENHALAVEIAELPDLVRGYEEIKERNIERYHERLAELRSSFLQPPARTAAS</sequence>
<dbReference type="InterPro" id="IPR051457">
    <property type="entry name" value="2-oxoacid:Fd_oxidoreductase"/>
</dbReference>
<dbReference type="Pfam" id="PF20169">
    <property type="entry name" value="DUF6537"/>
    <property type="match status" value="1"/>
</dbReference>
<feature type="domain" description="DUF6537" evidence="3">
    <location>
        <begin position="967"/>
        <end position="1162"/>
    </location>
</feature>
<dbReference type="InterPro" id="IPR046667">
    <property type="entry name" value="DUF6537"/>
</dbReference>
<evidence type="ECO:0000256" key="1">
    <source>
        <dbReference type="ARBA" id="ARBA00023002"/>
    </source>
</evidence>
<dbReference type="Gene3D" id="3.40.920.10">
    <property type="entry name" value="Pyruvate-ferredoxin oxidoreductase, PFOR, domain III"/>
    <property type="match status" value="1"/>
</dbReference>
<dbReference type="RefSeq" id="WP_123227780.1">
    <property type="nucleotide sequence ID" value="NZ_RJSE01000007.1"/>
</dbReference>
<organism evidence="4 5">
    <name type="scientific">Nocardioides marmoriginsengisoli</name>
    <dbReference type="NCBI Taxonomy" id="661483"/>
    <lineage>
        <taxon>Bacteria</taxon>
        <taxon>Bacillati</taxon>
        <taxon>Actinomycetota</taxon>
        <taxon>Actinomycetes</taxon>
        <taxon>Propionibacteriales</taxon>
        <taxon>Nocardioidaceae</taxon>
        <taxon>Nocardioides</taxon>
    </lineage>
</organism>
<feature type="domain" description="Pyruvate/ketoisovalerate oxidoreductase catalytic" evidence="2">
    <location>
        <begin position="734"/>
        <end position="922"/>
    </location>
</feature>
<accession>A0A3N0CG98</accession>
<evidence type="ECO:0000313" key="4">
    <source>
        <dbReference type="EMBL" id="RNL62484.1"/>
    </source>
</evidence>
<evidence type="ECO:0000259" key="3">
    <source>
        <dbReference type="Pfam" id="PF20169"/>
    </source>
</evidence>
<dbReference type="EMBL" id="RJSE01000007">
    <property type="protein sequence ID" value="RNL62484.1"/>
    <property type="molecule type" value="Genomic_DNA"/>
</dbReference>
<dbReference type="GO" id="GO:0000287">
    <property type="term" value="F:magnesium ion binding"/>
    <property type="evidence" value="ECO:0007669"/>
    <property type="project" value="UniProtKB-ARBA"/>
</dbReference>
<dbReference type="SUPFAM" id="SSF53323">
    <property type="entry name" value="Pyruvate-ferredoxin oxidoreductase, PFOR, domain III"/>
    <property type="match status" value="1"/>
</dbReference>
<dbReference type="InterPro" id="IPR029061">
    <property type="entry name" value="THDP-binding"/>
</dbReference>
<dbReference type="InterPro" id="IPR019752">
    <property type="entry name" value="Pyrv/ketoisovalerate_OxRed_cat"/>
</dbReference>
<evidence type="ECO:0000313" key="5">
    <source>
        <dbReference type="Proteomes" id="UP000267128"/>
    </source>
</evidence>
<name>A0A3N0CG98_9ACTN</name>
<dbReference type="OrthoDB" id="9803617at2"/>
<dbReference type="Gene3D" id="3.40.50.970">
    <property type="match status" value="1"/>
</dbReference>
<gene>
    <name evidence="4" type="ORF">EFK50_11980</name>
</gene>
<dbReference type="CDD" id="cd02008">
    <property type="entry name" value="TPP_IOR_alpha"/>
    <property type="match status" value="1"/>
</dbReference>
<keyword evidence="5" id="KW-1185">Reference proteome</keyword>
<evidence type="ECO:0000259" key="2">
    <source>
        <dbReference type="Pfam" id="PF01558"/>
    </source>
</evidence>
<comment type="caution">
    <text evidence="4">The sequence shown here is derived from an EMBL/GenBank/DDBJ whole genome shotgun (WGS) entry which is preliminary data.</text>
</comment>
<keyword evidence="1" id="KW-0560">Oxidoreductase</keyword>
<dbReference type="AlphaFoldDB" id="A0A3N0CG98"/>
<dbReference type="SUPFAM" id="SSF52518">
    <property type="entry name" value="Thiamin diphosphate-binding fold (THDP-binding)"/>
    <property type="match status" value="2"/>
</dbReference>
<dbReference type="NCBIfam" id="NF009589">
    <property type="entry name" value="PRK13030.1"/>
    <property type="match status" value="1"/>
</dbReference>
<dbReference type="PANTHER" id="PTHR48084">
    <property type="entry name" value="2-OXOGLUTARATE OXIDOREDUCTASE SUBUNIT KORB-RELATED"/>
    <property type="match status" value="1"/>
</dbReference>